<gene>
    <name evidence="7" type="ORF">HIR71_07800</name>
</gene>
<comment type="subcellular location">
    <subcellularLocation>
        <location evidence="1">Cell inner membrane</location>
    </subcellularLocation>
</comment>
<evidence type="ECO:0000256" key="2">
    <source>
        <dbReference type="ARBA" id="ARBA00022475"/>
    </source>
</evidence>
<dbReference type="GO" id="GO:0005886">
    <property type="term" value="C:plasma membrane"/>
    <property type="evidence" value="ECO:0007669"/>
    <property type="project" value="UniProtKB-SubCell"/>
</dbReference>
<dbReference type="Pfam" id="PF03279">
    <property type="entry name" value="Lip_A_acyltrans"/>
    <property type="match status" value="1"/>
</dbReference>
<dbReference type="EMBL" id="JABCJJ010000009">
    <property type="protein sequence ID" value="NMR20119.1"/>
    <property type="molecule type" value="Genomic_DNA"/>
</dbReference>
<evidence type="ECO:0000256" key="4">
    <source>
        <dbReference type="ARBA" id="ARBA00022679"/>
    </source>
</evidence>
<accession>A0A7Y0LYB7</accession>
<dbReference type="PANTHER" id="PTHR30606">
    <property type="entry name" value="LIPID A BIOSYNTHESIS LAUROYL ACYLTRANSFERASE"/>
    <property type="match status" value="1"/>
</dbReference>
<dbReference type="AlphaFoldDB" id="A0A7Y0LYB7"/>
<evidence type="ECO:0000313" key="7">
    <source>
        <dbReference type="EMBL" id="NMR20119.1"/>
    </source>
</evidence>
<keyword evidence="2" id="KW-1003">Cell membrane</keyword>
<keyword evidence="8" id="KW-1185">Reference proteome</keyword>
<evidence type="ECO:0000256" key="1">
    <source>
        <dbReference type="ARBA" id="ARBA00004533"/>
    </source>
</evidence>
<dbReference type="NCBIfam" id="NF005919">
    <property type="entry name" value="PRK07920.1"/>
    <property type="match status" value="1"/>
</dbReference>
<protein>
    <submittedName>
        <fullName evidence="7">Phosphatidylinositol mannoside acyltransferase</fullName>
    </submittedName>
</protein>
<reference evidence="7 8" key="1">
    <citation type="submission" date="2020-04" db="EMBL/GenBank/DDBJ databases">
        <title>Sequencing and Assembly of C. fimi.</title>
        <authorList>
            <person name="Ramsey A.R."/>
        </authorList>
    </citation>
    <scope>NUCLEOTIDE SEQUENCE [LARGE SCALE GENOMIC DNA]</scope>
    <source>
        <strain evidence="7 8">SB</strain>
    </source>
</reference>
<keyword evidence="3" id="KW-0997">Cell inner membrane</keyword>
<keyword evidence="6 7" id="KW-0012">Acyltransferase</keyword>
<dbReference type="CDD" id="cd07984">
    <property type="entry name" value="LPLAT_LABLAT-like"/>
    <property type="match status" value="1"/>
</dbReference>
<evidence type="ECO:0000256" key="3">
    <source>
        <dbReference type="ARBA" id="ARBA00022519"/>
    </source>
</evidence>
<evidence type="ECO:0000256" key="5">
    <source>
        <dbReference type="ARBA" id="ARBA00023136"/>
    </source>
</evidence>
<dbReference type="InterPro" id="IPR004960">
    <property type="entry name" value="LipA_acyltrans"/>
</dbReference>
<sequence length="318" mass="34781">MNVGRAFALAWRLGGRIPEPVLRLAATVGADVAWWRRGGGVRQLERNLARLRPDASPRELRRLSRAGMRSYLRYYREAFALSGYSPEQLAARVRVIGGEAVRDRIQAGGTVPVALGHMGNWDLAGAYATVHLGPITTVAERLEPAELFQEFLRFREGLGMRIIPLDGSGGEVFRKLLRVARGGTSLMPLVADRDLTARGVEVDLAGERARVAAGPAAVAITTGEPLVPASIRYERLRGPRRRAAGSPWGILIEFHPPIEVPLHLPREDQLTALTQAWVAVVGGAIARYPQDWHMLQKVFVADLDPARYARSLAQDGGS</sequence>
<organism evidence="7 8">
    <name type="scientific">Cellulomonas fimi</name>
    <dbReference type="NCBI Taxonomy" id="1708"/>
    <lineage>
        <taxon>Bacteria</taxon>
        <taxon>Bacillati</taxon>
        <taxon>Actinomycetota</taxon>
        <taxon>Actinomycetes</taxon>
        <taxon>Micrococcales</taxon>
        <taxon>Cellulomonadaceae</taxon>
        <taxon>Cellulomonas</taxon>
    </lineage>
</organism>
<keyword evidence="4 7" id="KW-0808">Transferase</keyword>
<dbReference type="PANTHER" id="PTHR30606:SF10">
    <property type="entry name" value="PHOSPHATIDYLINOSITOL MANNOSIDE ACYLTRANSFERASE"/>
    <property type="match status" value="1"/>
</dbReference>
<dbReference type="RefSeq" id="WP_169324494.1">
    <property type="nucleotide sequence ID" value="NZ_JABCJJ010000009.1"/>
</dbReference>
<name>A0A7Y0LYB7_CELFI</name>
<comment type="caution">
    <text evidence="7">The sequence shown here is derived from an EMBL/GenBank/DDBJ whole genome shotgun (WGS) entry which is preliminary data.</text>
</comment>
<proteinExistence type="predicted"/>
<dbReference type="GO" id="GO:0009247">
    <property type="term" value="P:glycolipid biosynthetic process"/>
    <property type="evidence" value="ECO:0007669"/>
    <property type="project" value="UniProtKB-ARBA"/>
</dbReference>
<dbReference type="Proteomes" id="UP000562124">
    <property type="component" value="Unassembled WGS sequence"/>
</dbReference>
<keyword evidence="5" id="KW-0472">Membrane</keyword>
<evidence type="ECO:0000313" key="8">
    <source>
        <dbReference type="Proteomes" id="UP000562124"/>
    </source>
</evidence>
<dbReference type="GO" id="GO:0016746">
    <property type="term" value="F:acyltransferase activity"/>
    <property type="evidence" value="ECO:0007669"/>
    <property type="project" value="UniProtKB-KW"/>
</dbReference>
<evidence type="ECO:0000256" key="6">
    <source>
        <dbReference type="ARBA" id="ARBA00023315"/>
    </source>
</evidence>